<evidence type="ECO:0000256" key="1">
    <source>
        <dbReference type="SAM" id="MobiDB-lite"/>
    </source>
</evidence>
<gene>
    <name evidence="2" type="ORF">Tco_0894890</name>
</gene>
<protein>
    <submittedName>
        <fullName evidence="2">Uncharacterized protein</fullName>
    </submittedName>
</protein>
<feature type="compositionally biased region" description="Basic and acidic residues" evidence="1">
    <location>
        <begin position="34"/>
        <end position="50"/>
    </location>
</feature>
<accession>A0ABQ5CE93</accession>
<dbReference type="EMBL" id="BQNB010014175">
    <property type="protein sequence ID" value="GJT24953.1"/>
    <property type="molecule type" value="Genomic_DNA"/>
</dbReference>
<comment type="caution">
    <text evidence="2">The sequence shown here is derived from an EMBL/GenBank/DDBJ whole genome shotgun (WGS) entry which is preliminary data.</text>
</comment>
<sequence length="224" mass="25007">MMAETKDGPCEEEDVHMASLRVLNAINASKKSRAMGEKNKVRVESRKIEAKSNNSKRVPNVETKDEAKRLGLETTKDSGWIKAANEVAKAISGVARDVKTKIEGWEGELDLSVVLMDDYKLVLEMEFFDKSGAKMMSAMQLESGFTELKQNTSNMSSDVETSKDTKDVLEDFKGAISSILPERRAQESCRKGSRMSWKPLKDVGSLERSWKLLETLDASTHGRL</sequence>
<evidence type="ECO:0000313" key="3">
    <source>
        <dbReference type="Proteomes" id="UP001151760"/>
    </source>
</evidence>
<organism evidence="2 3">
    <name type="scientific">Tanacetum coccineum</name>
    <dbReference type="NCBI Taxonomy" id="301880"/>
    <lineage>
        <taxon>Eukaryota</taxon>
        <taxon>Viridiplantae</taxon>
        <taxon>Streptophyta</taxon>
        <taxon>Embryophyta</taxon>
        <taxon>Tracheophyta</taxon>
        <taxon>Spermatophyta</taxon>
        <taxon>Magnoliopsida</taxon>
        <taxon>eudicotyledons</taxon>
        <taxon>Gunneridae</taxon>
        <taxon>Pentapetalae</taxon>
        <taxon>asterids</taxon>
        <taxon>campanulids</taxon>
        <taxon>Asterales</taxon>
        <taxon>Asteraceae</taxon>
        <taxon>Asteroideae</taxon>
        <taxon>Anthemideae</taxon>
        <taxon>Anthemidinae</taxon>
        <taxon>Tanacetum</taxon>
    </lineage>
</organism>
<keyword evidence="3" id="KW-1185">Reference proteome</keyword>
<name>A0ABQ5CE93_9ASTR</name>
<feature type="region of interest" description="Disordered" evidence="1">
    <location>
        <begin position="31"/>
        <end position="61"/>
    </location>
</feature>
<reference evidence="2" key="2">
    <citation type="submission" date="2022-01" db="EMBL/GenBank/DDBJ databases">
        <authorList>
            <person name="Yamashiro T."/>
            <person name="Shiraishi A."/>
            <person name="Satake H."/>
            <person name="Nakayama K."/>
        </authorList>
    </citation>
    <scope>NUCLEOTIDE SEQUENCE</scope>
</reference>
<proteinExistence type="predicted"/>
<evidence type="ECO:0000313" key="2">
    <source>
        <dbReference type="EMBL" id="GJT24953.1"/>
    </source>
</evidence>
<reference evidence="2" key="1">
    <citation type="journal article" date="2022" name="Int. J. Mol. Sci.">
        <title>Draft Genome of Tanacetum Coccineum: Genomic Comparison of Closely Related Tanacetum-Family Plants.</title>
        <authorList>
            <person name="Yamashiro T."/>
            <person name="Shiraishi A."/>
            <person name="Nakayama K."/>
            <person name="Satake H."/>
        </authorList>
    </citation>
    <scope>NUCLEOTIDE SEQUENCE</scope>
</reference>
<dbReference type="Proteomes" id="UP001151760">
    <property type="component" value="Unassembled WGS sequence"/>
</dbReference>